<name>A0ABQ0M1Q3_MYCCL</name>
<sequence length="412" mass="45229">MATAYPPDIEPDDYDVKISPKELASPRESYAREQTLRLALSQNLEKTTAKNHELSAALEETEIERAELKNGLATLEGWVEGSAKALALARAERDNAREMALAERLPCGNATKMTSGKEGTAGEIHEQARKSQKTSATASAGTNSNDDSEATPPAPELEPGEWDSDPAVTMIAALPLPKDWPGILRWQANWWDVPLAMIQATAESLVAADTYSRSRPLLSLSAFDVKWVGWQGVHGLTFSPLFRFMDDDPKHDTENSRTVSQSLQEVSSIWMPHLNGDVDLLLRTGSQIYYMGTFRVRMIPAEIAAKAGRPPSRQISRIMGVTRGRRGPSNHDRLVLSDARDAVKAKFGDSPPPLQYFGLQCVGMDTSLYAQLDRAMKILVPKGSLKRKAGTGSSGAVDIKLKRGIWVQPPRR</sequence>
<evidence type="ECO:0000256" key="2">
    <source>
        <dbReference type="SAM" id="MobiDB-lite"/>
    </source>
</evidence>
<accession>A0ABQ0M1Q3</accession>
<reference evidence="3" key="1">
    <citation type="submission" date="2014-09" db="EMBL/GenBank/DDBJ databases">
        <title>Genome sequence of the luminous mushroom Mycena chlorophos for searching fungal bioluminescence genes.</title>
        <authorList>
            <person name="Tanaka Y."/>
            <person name="Kasuga D."/>
            <person name="Oba Y."/>
            <person name="Hase S."/>
            <person name="Sato K."/>
            <person name="Oba Y."/>
            <person name="Sakakibara Y."/>
        </authorList>
    </citation>
    <scope>NUCLEOTIDE SEQUENCE</scope>
</reference>
<feature type="compositionally biased region" description="Polar residues" evidence="2">
    <location>
        <begin position="133"/>
        <end position="145"/>
    </location>
</feature>
<proteinExistence type="predicted"/>
<gene>
    <name evidence="3" type="ORF">MCHLO_13370</name>
</gene>
<protein>
    <submittedName>
        <fullName evidence="3">Uncharacterized protein</fullName>
    </submittedName>
</protein>
<dbReference type="Proteomes" id="UP000815677">
    <property type="component" value="Unassembled WGS sequence"/>
</dbReference>
<keyword evidence="4" id="KW-1185">Reference proteome</keyword>
<evidence type="ECO:0000313" key="3">
    <source>
        <dbReference type="EMBL" id="GAT56752.1"/>
    </source>
</evidence>
<dbReference type="EMBL" id="DF849337">
    <property type="protein sequence ID" value="GAT56752.1"/>
    <property type="molecule type" value="Genomic_DNA"/>
</dbReference>
<feature type="coiled-coil region" evidence="1">
    <location>
        <begin position="44"/>
        <end position="71"/>
    </location>
</feature>
<organism evidence="3 4">
    <name type="scientific">Mycena chlorophos</name>
    <name type="common">Agaric fungus</name>
    <name type="synonym">Agaricus chlorophos</name>
    <dbReference type="NCBI Taxonomy" id="658473"/>
    <lineage>
        <taxon>Eukaryota</taxon>
        <taxon>Fungi</taxon>
        <taxon>Dikarya</taxon>
        <taxon>Basidiomycota</taxon>
        <taxon>Agaricomycotina</taxon>
        <taxon>Agaricomycetes</taxon>
        <taxon>Agaricomycetidae</taxon>
        <taxon>Agaricales</taxon>
        <taxon>Marasmiineae</taxon>
        <taxon>Mycenaceae</taxon>
        <taxon>Mycena</taxon>
    </lineage>
</organism>
<keyword evidence="1" id="KW-0175">Coiled coil</keyword>
<feature type="region of interest" description="Disordered" evidence="2">
    <location>
        <begin position="109"/>
        <end position="164"/>
    </location>
</feature>
<evidence type="ECO:0000313" key="4">
    <source>
        <dbReference type="Proteomes" id="UP000815677"/>
    </source>
</evidence>
<evidence type="ECO:0000256" key="1">
    <source>
        <dbReference type="SAM" id="Coils"/>
    </source>
</evidence>